<sequence>MKSELQKALMNLEVDEVEFVLTAYFNNYHQIDDETIVYKKDNTASIYLSYSLRSKRIKNVEIEALEDKVITNIVEDINNSVLNQVYKYGYSYLFTTVPVKGYYRFSDELQIREISSEYLKLGRASNRHPFVLEFKYMGSKNRSLDLYRKEVKLNELFFLLQILIRFDIYKYEGSVRSEWVSIPNKEGGSEIKHAQLLFYDKKFKHESMKLTEIDGLEKIPIIEDNEYLKWGNIRVGMEFFSLANYTDQVLKQYFEFNQEDIKESMIKSSYWLYQAQNNMHTSKSLVALCLSIAIETILPKQSERCDVCGQLKYKISRTFKEFLDKFYPEQNKELDKVKSNLYGIRSTVAHGLDLLLQDKGSMLSFNPIQNNENDYTEIFFQMTKQIILKWFDSFSNPAIGQLPLPFLLGRRRSVETFITG</sequence>
<evidence type="ECO:0000313" key="1">
    <source>
        <dbReference type="EMBL" id="TKK64370.1"/>
    </source>
</evidence>
<keyword evidence="2" id="KW-1185">Reference proteome</keyword>
<organism evidence="1 2">
    <name type="scientific">Ilyomonas limi</name>
    <dbReference type="NCBI Taxonomy" id="2575867"/>
    <lineage>
        <taxon>Bacteria</taxon>
        <taxon>Pseudomonadati</taxon>
        <taxon>Bacteroidota</taxon>
        <taxon>Chitinophagia</taxon>
        <taxon>Chitinophagales</taxon>
        <taxon>Chitinophagaceae</taxon>
        <taxon>Ilyomonas</taxon>
    </lineage>
</organism>
<dbReference type="EMBL" id="SZQL01000035">
    <property type="protein sequence ID" value="TKK64370.1"/>
    <property type="molecule type" value="Genomic_DNA"/>
</dbReference>
<protein>
    <submittedName>
        <fullName evidence="1">Uncharacterized protein</fullName>
    </submittedName>
</protein>
<dbReference type="RefSeq" id="WP_137264117.1">
    <property type="nucleotide sequence ID" value="NZ_SZQL01000035.1"/>
</dbReference>
<comment type="caution">
    <text evidence="1">The sequence shown here is derived from an EMBL/GenBank/DDBJ whole genome shotgun (WGS) entry which is preliminary data.</text>
</comment>
<gene>
    <name evidence="1" type="ORF">FC093_22720</name>
</gene>
<proteinExistence type="predicted"/>
<reference evidence="1 2" key="1">
    <citation type="submission" date="2019-05" db="EMBL/GenBank/DDBJ databases">
        <title>Panacibacter sp. strain 17mud1-8 Genome sequencing and assembly.</title>
        <authorList>
            <person name="Chhetri G."/>
        </authorList>
    </citation>
    <scope>NUCLEOTIDE SEQUENCE [LARGE SCALE GENOMIC DNA]</scope>
    <source>
        <strain evidence="1 2">17mud1-8</strain>
    </source>
</reference>
<name>A0A4U3KQ84_9BACT</name>
<dbReference type="AlphaFoldDB" id="A0A4U3KQ84"/>
<dbReference type="Proteomes" id="UP000305848">
    <property type="component" value="Unassembled WGS sequence"/>
</dbReference>
<accession>A0A4U3KQ84</accession>
<evidence type="ECO:0000313" key="2">
    <source>
        <dbReference type="Proteomes" id="UP000305848"/>
    </source>
</evidence>
<dbReference type="OrthoDB" id="1451627at2"/>